<protein>
    <submittedName>
        <fullName evidence="2">Transposase</fullName>
    </submittedName>
</protein>
<dbReference type="EMBL" id="JARXHW010000051">
    <property type="protein sequence ID" value="MDQ8209093.1"/>
    <property type="molecule type" value="Genomic_DNA"/>
</dbReference>
<evidence type="ECO:0000259" key="1">
    <source>
        <dbReference type="SMART" id="SM01321"/>
    </source>
</evidence>
<accession>A0ABU1AY51</accession>
<gene>
    <name evidence="2" type="ORF">QEH52_16325</name>
</gene>
<name>A0ABU1AY51_9BACT</name>
<feature type="domain" description="Transposase IS200-like" evidence="1">
    <location>
        <begin position="9"/>
        <end position="122"/>
    </location>
</feature>
<dbReference type="SUPFAM" id="SSF143422">
    <property type="entry name" value="Transposase IS200-like"/>
    <property type="match status" value="1"/>
</dbReference>
<dbReference type="Gene3D" id="3.30.70.1290">
    <property type="entry name" value="Transposase IS200-like"/>
    <property type="match status" value="1"/>
</dbReference>
<keyword evidence="3" id="KW-1185">Reference proteome</keyword>
<dbReference type="InterPro" id="IPR002686">
    <property type="entry name" value="Transposase_17"/>
</dbReference>
<comment type="caution">
    <text evidence="2">The sequence shown here is derived from an EMBL/GenBank/DDBJ whole genome shotgun (WGS) entry which is preliminary data.</text>
</comment>
<sequence>MARKSRIEYAGARYHVINRGNYRSWIFETEGARRSFHECLDEACASMGWRLYAWCLMGNHYHLCIETPEPNLVEGMRWLQSTFANRFNRFRHSNGHVFQGRYNAILLDGDALGPVCHYIHLNPVRAGLVEAGELQQYAESSFARLWYPSRRREFEHLEVGLELAGGLADTRTGRRKYRDYLAWLSETDAEKKRLGFDKMTRGWVKGTTDFKKSVLDDLKDEQMQRVVESEASEMREPRWERALAQALSALGHDDSELPSSRKGEGWKVDIARHLRERHLTPYRWVVEHLHMGAPSYAQSLVSRGRKGKPTKEWRVLEKQDKLD</sequence>
<dbReference type="RefSeq" id="WP_308951886.1">
    <property type="nucleotide sequence ID" value="NZ_JARXHW010000051.1"/>
</dbReference>
<dbReference type="PANTHER" id="PTHR34322">
    <property type="entry name" value="TRANSPOSASE, Y1_TNP DOMAIN-CONTAINING"/>
    <property type="match status" value="1"/>
</dbReference>
<proteinExistence type="predicted"/>
<dbReference type="PANTHER" id="PTHR34322:SF2">
    <property type="entry name" value="TRANSPOSASE IS200-LIKE DOMAIN-CONTAINING PROTEIN"/>
    <property type="match status" value="1"/>
</dbReference>
<reference evidence="2 3" key="1">
    <citation type="submission" date="2023-04" db="EMBL/GenBank/DDBJ databases">
        <title>A novel bacteria isolated from coastal sediment.</title>
        <authorList>
            <person name="Liu X.-J."/>
            <person name="Du Z.-J."/>
        </authorList>
    </citation>
    <scope>NUCLEOTIDE SEQUENCE [LARGE SCALE GENOMIC DNA]</scope>
    <source>
        <strain evidence="2 3">SDUM461003</strain>
    </source>
</reference>
<dbReference type="SMART" id="SM01321">
    <property type="entry name" value="Y1_Tnp"/>
    <property type="match status" value="1"/>
</dbReference>
<evidence type="ECO:0000313" key="2">
    <source>
        <dbReference type="EMBL" id="MDQ8209093.1"/>
    </source>
</evidence>
<dbReference type="Pfam" id="PF01797">
    <property type="entry name" value="Y1_Tnp"/>
    <property type="match status" value="1"/>
</dbReference>
<dbReference type="InterPro" id="IPR036515">
    <property type="entry name" value="Transposase_17_sf"/>
</dbReference>
<organism evidence="2 3">
    <name type="scientific">Thalassobacterium maritimum</name>
    <dbReference type="NCBI Taxonomy" id="3041265"/>
    <lineage>
        <taxon>Bacteria</taxon>
        <taxon>Pseudomonadati</taxon>
        <taxon>Verrucomicrobiota</taxon>
        <taxon>Opitutia</taxon>
        <taxon>Puniceicoccales</taxon>
        <taxon>Coraliomargaritaceae</taxon>
        <taxon>Thalassobacterium</taxon>
    </lineage>
</organism>
<dbReference type="Proteomes" id="UP001225316">
    <property type="component" value="Unassembled WGS sequence"/>
</dbReference>
<evidence type="ECO:0000313" key="3">
    <source>
        <dbReference type="Proteomes" id="UP001225316"/>
    </source>
</evidence>